<evidence type="ECO:0008006" key="7">
    <source>
        <dbReference type="Google" id="ProtNLM"/>
    </source>
</evidence>
<dbReference type="Pfam" id="PF00400">
    <property type="entry name" value="WD40"/>
    <property type="match status" value="4"/>
</dbReference>
<feature type="repeat" description="WD" evidence="3">
    <location>
        <begin position="312"/>
        <end position="353"/>
    </location>
</feature>
<dbReference type="PANTHER" id="PTHR22838">
    <property type="entry name" value="WD REPEAT PROTEIN 26-RELATED"/>
    <property type="match status" value="1"/>
</dbReference>
<dbReference type="SMART" id="SM00320">
    <property type="entry name" value="WD40"/>
    <property type="match status" value="7"/>
</dbReference>
<evidence type="ECO:0000256" key="2">
    <source>
        <dbReference type="ARBA" id="ARBA00022737"/>
    </source>
</evidence>
<dbReference type="SUPFAM" id="SSF50978">
    <property type="entry name" value="WD40 repeat-like"/>
    <property type="match status" value="1"/>
</dbReference>
<dbReference type="AlphaFoldDB" id="A3LSL3"/>
<protein>
    <recommendedName>
        <fullName evidence="7">WD40 repeat-like protein</fullName>
    </recommendedName>
</protein>
<keyword evidence="1 3" id="KW-0853">WD repeat</keyword>
<keyword evidence="6" id="KW-1185">Reference proteome</keyword>
<dbReference type="OMA" id="DYGKLWC"/>
<feature type="compositionally biased region" description="Basic and acidic residues" evidence="4">
    <location>
        <begin position="552"/>
        <end position="561"/>
    </location>
</feature>
<dbReference type="InterPro" id="IPR051350">
    <property type="entry name" value="WD_repeat-ST_regulator"/>
</dbReference>
<evidence type="ECO:0000256" key="4">
    <source>
        <dbReference type="SAM" id="MobiDB-lite"/>
    </source>
</evidence>
<dbReference type="GO" id="GO:0043161">
    <property type="term" value="P:proteasome-mediated ubiquitin-dependent protein catabolic process"/>
    <property type="evidence" value="ECO:0007669"/>
    <property type="project" value="TreeGrafter"/>
</dbReference>
<keyword evidence="2" id="KW-0677">Repeat</keyword>
<dbReference type="Proteomes" id="UP000002258">
    <property type="component" value="Chromosome 3"/>
</dbReference>
<proteinExistence type="predicted"/>
<dbReference type="GO" id="GO:0034657">
    <property type="term" value="C:GID complex"/>
    <property type="evidence" value="ECO:0007669"/>
    <property type="project" value="TreeGrafter"/>
</dbReference>
<dbReference type="RefSeq" id="XP_001383951.2">
    <property type="nucleotide sequence ID" value="XM_001383914.1"/>
</dbReference>
<dbReference type="PANTHER" id="PTHR22838:SF0">
    <property type="entry name" value="WD REPEAT-CONTAINING PROTEIN 26"/>
    <property type="match status" value="1"/>
</dbReference>
<accession>A3LSL3</accession>
<dbReference type="Gene3D" id="2.130.10.10">
    <property type="entry name" value="YVTN repeat-like/Quinoprotein amine dehydrogenase"/>
    <property type="match status" value="2"/>
</dbReference>
<dbReference type="InterPro" id="IPR015943">
    <property type="entry name" value="WD40/YVTN_repeat-like_dom_sf"/>
</dbReference>
<dbReference type="EMBL" id="CP000497">
    <property type="protein sequence ID" value="ABN65922.2"/>
    <property type="molecule type" value="Genomic_DNA"/>
</dbReference>
<name>A3LSL3_PICST</name>
<dbReference type="InParanoid" id="A3LSL3"/>
<dbReference type="PROSITE" id="PS50082">
    <property type="entry name" value="WD_REPEATS_2"/>
    <property type="match status" value="4"/>
</dbReference>
<evidence type="ECO:0000313" key="6">
    <source>
        <dbReference type="Proteomes" id="UP000002258"/>
    </source>
</evidence>
<dbReference type="InterPro" id="IPR001680">
    <property type="entry name" value="WD40_rpt"/>
</dbReference>
<feature type="repeat" description="WD" evidence="3">
    <location>
        <begin position="564"/>
        <end position="597"/>
    </location>
</feature>
<dbReference type="eggNOG" id="KOG0293">
    <property type="taxonomic scope" value="Eukaryota"/>
</dbReference>
<dbReference type="STRING" id="322104.A3LSL3"/>
<dbReference type="HOGENOM" id="CLU_365664_0_0_1"/>
<evidence type="ECO:0000256" key="1">
    <source>
        <dbReference type="ARBA" id="ARBA00022574"/>
    </source>
</evidence>
<evidence type="ECO:0000256" key="3">
    <source>
        <dbReference type="PROSITE-ProRule" id="PRU00221"/>
    </source>
</evidence>
<dbReference type="KEGG" id="pic:PICST_83023"/>
<evidence type="ECO:0000313" key="5">
    <source>
        <dbReference type="EMBL" id="ABN65922.2"/>
    </source>
</evidence>
<feature type="repeat" description="WD" evidence="3">
    <location>
        <begin position="691"/>
        <end position="714"/>
    </location>
</feature>
<feature type="repeat" description="WD" evidence="3">
    <location>
        <begin position="374"/>
        <end position="408"/>
    </location>
</feature>
<dbReference type="GeneID" id="4837939"/>
<reference evidence="5 6" key="1">
    <citation type="journal article" date="2007" name="Nat. Biotechnol.">
        <title>Genome sequence of the lignocellulose-bioconverting and xylose-fermenting yeast Pichia stipitis.</title>
        <authorList>
            <person name="Jeffries T.W."/>
            <person name="Grigoriev I.V."/>
            <person name="Grimwood J."/>
            <person name="Laplaza J.M."/>
            <person name="Aerts A."/>
            <person name="Salamov A."/>
            <person name="Schmutz J."/>
            <person name="Lindquist E."/>
            <person name="Dehal P."/>
            <person name="Shapiro H."/>
            <person name="Jin Y.S."/>
            <person name="Passoth V."/>
            <person name="Richardson P.M."/>
        </authorList>
    </citation>
    <scope>NUCLEOTIDE SEQUENCE [LARGE SCALE GENOMIC DNA]</scope>
    <source>
        <strain evidence="6">ATCC 58785 / CBS 6054 / NBRC 10063 / NRRL Y-11545</strain>
    </source>
</reference>
<gene>
    <name evidence="5" type="ORF">PICST_83023</name>
</gene>
<dbReference type="PROSITE" id="PS50294">
    <property type="entry name" value="WD_REPEATS_REGION"/>
    <property type="match status" value="1"/>
</dbReference>
<dbReference type="InterPro" id="IPR036322">
    <property type="entry name" value="WD40_repeat_dom_sf"/>
</dbReference>
<organism evidence="5 6">
    <name type="scientific">Scheffersomyces stipitis (strain ATCC 58785 / CBS 6054 / NBRC 10063 / NRRL Y-11545)</name>
    <name type="common">Yeast</name>
    <name type="synonym">Pichia stipitis</name>
    <dbReference type="NCBI Taxonomy" id="322104"/>
    <lineage>
        <taxon>Eukaryota</taxon>
        <taxon>Fungi</taxon>
        <taxon>Dikarya</taxon>
        <taxon>Ascomycota</taxon>
        <taxon>Saccharomycotina</taxon>
        <taxon>Pichiomycetes</taxon>
        <taxon>Debaryomycetaceae</taxon>
        <taxon>Scheffersomyces</taxon>
    </lineage>
</organism>
<feature type="region of interest" description="Disordered" evidence="4">
    <location>
        <begin position="539"/>
        <end position="561"/>
    </location>
</feature>
<dbReference type="OrthoDB" id="972532at2759"/>
<sequence length="763" mass="86156">MAADEFVLQLIQKSLDELGYGRVADELGRAIVESRLSSSAPSDSIAMIEWFNGELRAGSYLTIESYLVAVLSNFDNKNTNVKTSNTTGANYQTVVLIVLYLVRRTSFFESLISSLSAPSTSPATPIDQNLMLAYLREKLMPSIDEEYYSTDEFPDISSDSSGFAPIFGSELLSQLTRESESTLLLLFVHRILHSKYFFGYPVNVSVRATNPLSELRSVLVETFLGKIFRLNDRLRSFDEVYNIPSNYLQTLIDQALAYQKSQNPFYLPPRTKVESNKRLNQKSEPFLLGKPLREMDHFFKVNYFPSTLIHSLMFHSHEVWFTRFSPSGRFLATGSLDGRLIIYDVHNNFEMLKSLESSPAIDGQVFVPFSTKPSGGKTRAVIYCCWDPDEQYIVSCSMDTVVRIWSVSQLHHSSKKRITRSMDESGIAATEDEFKLLSCFTLGPDIKTWTCEFLPKSGLNANSTRPQFIIGSPDKVLKAFDVDGVELFDFYGNIEDDDDNELLDELDGEEAELSKLRTDETKSGDVLMMEEDDNVVFGDEEQGSSAGIKSKSKQDEKSSMKKKLENNFNRINDLSISPDGKVLITANNDRQIHFYKIPDLLNQEATTKRLASITVRGRLTSCSVSNNGKYFLLSSAPEELQVWDISGLSQGDGKNIQKPILYRRFIGHSQSSYIVRSAFGYLVEDTDQEELVMSGSDDGYIYFWKLHTGQLITRIKGHNGLCNSVDWNRNGGRAKHGSKDYGKLWCSVGDDRYVKIWGPSDWS</sequence>